<dbReference type="EMBL" id="JAHFYH010000329">
    <property type="protein sequence ID" value="KAH0208885.1"/>
    <property type="molecule type" value="Genomic_DNA"/>
</dbReference>
<dbReference type="Proteomes" id="UP000767238">
    <property type="component" value="Unassembled WGS sequence"/>
</dbReference>
<accession>A0A9P8G683</accession>
<feature type="non-terminal residue" evidence="1">
    <location>
        <position position="97"/>
    </location>
</feature>
<protein>
    <submittedName>
        <fullName evidence="1">Uncharacterized protein</fullName>
    </submittedName>
</protein>
<reference evidence="1" key="2">
    <citation type="submission" date="2021-08" db="EMBL/GenBank/DDBJ databases">
        <authorList>
            <person name="Gostincar C."/>
            <person name="Sun X."/>
            <person name="Song Z."/>
            <person name="Gunde-Cimerman N."/>
        </authorList>
    </citation>
    <scope>NUCLEOTIDE SEQUENCE</scope>
    <source>
        <strain evidence="1">EXF-8016</strain>
    </source>
</reference>
<sequence>MKTPESLAPDLNPSVTFDLRFMLHDVSRGIEANASIDEWYWAENHRRISADVFGFFLRDAAPKVEWSVFDVELVHIEAKPLSILGHSIHTHRDKDRT</sequence>
<proteinExistence type="predicted"/>
<dbReference type="AlphaFoldDB" id="A0A9P8G683"/>
<evidence type="ECO:0000313" key="1">
    <source>
        <dbReference type="EMBL" id="KAH0208885.1"/>
    </source>
</evidence>
<comment type="caution">
    <text evidence="1">The sequence shown here is derived from an EMBL/GenBank/DDBJ whole genome shotgun (WGS) entry which is preliminary data.</text>
</comment>
<gene>
    <name evidence="1" type="ORF">KCV03_g10381</name>
</gene>
<evidence type="ECO:0000313" key="2">
    <source>
        <dbReference type="Proteomes" id="UP000767238"/>
    </source>
</evidence>
<name>A0A9P8G683_AURME</name>
<organism evidence="1 2">
    <name type="scientific">Aureobasidium melanogenum</name>
    <name type="common">Aureobasidium pullulans var. melanogenum</name>
    <dbReference type="NCBI Taxonomy" id="46634"/>
    <lineage>
        <taxon>Eukaryota</taxon>
        <taxon>Fungi</taxon>
        <taxon>Dikarya</taxon>
        <taxon>Ascomycota</taxon>
        <taxon>Pezizomycotina</taxon>
        <taxon>Dothideomycetes</taxon>
        <taxon>Dothideomycetidae</taxon>
        <taxon>Dothideales</taxon>
        <taxon>Saccotheciaceae</taxon>
        <taxon>Aureobasidium</taxon>
    </lineage>
</organism>
<reference evidence="1" key="1">
    <citation type="journal article" date="2021" name="J Fungi (Basel)">
        <title>Virulence traits and population genomics of the black yeast Aureobasidium melanogenum.</title>
        <authorList>
            <person name="Cernosa A."/>
            <person name="Sun X."/>
            <person name="Gostincar C."/>
            <person name="Fang C."/>
            <person name="Gunde-Cimerman N."/>
            <person name="Song Z."/>
        </authorList>
    </citation>
    <scope>NUCLEOTIDE SEQUENCE</scope>
    <source>
        <strain evidence="1">EXF-8016</strain>
    </source>
</reference>